<feature type="binding site" evidence="9">
    <location>
        <position position="175"/>
    </location>
    <ligand>
        <name>Mg(2+)</name>
        <dbReference type="ChEBI" id="CHEBI:18420"/>
    </ligand>
</feature>
<feature type="active site" description="Phosphoserine intermediate" evidence="8">
    <location>
        <position position="110"/>
    </location>
</feature>
<keyword evidence="5 11" id="KW-0378">Hydrolase</keyword>
<feature type="binding site" evidence="9">
    <location>
        <position position="66"/>
    </location>
    <ligand>
        <name>Zn(2+)</name>
        <dbReference type="ChEBI" id="CHEBI:29105"/>
        <label>2</label>
    </ligand>
</feature>
<evidence type="ECO:0000256" key="3">
    <source>
        <dbReference type="ARBA" id="ARBA00022553"/>
    </source>
</evidence>
<feature type="binding site" evidence="9">
    <location>
        <position position="173"/>
    </location>
    <ligand>
        <name>Mg(2+)</name>
        <dbReference type="ChEBI" id="CHEBI:18420"/>
    </ligand>
</feature>
<dbReference type="AlphaFoldDB" id="A0A2K8JUQ2"/>
<comment type="catalytic activity">
    <reaction evidence="11">
        <text>a phosphate monoester + H2O = an alcohol + phosphate</text>
        <dbReference type="Rhea" id="RHEA:15017"/>
        <dbReference type="ChEBI" id="CHEBI:15377"/>
        <dbReference type="ChEBI" id="CHEBI:30879"/>
        <dbReference type="ChEBI" id="CHEBI:43474"/>
        <dbReference type="ChEBI" id="CHEBI:67140"/>
        <dbReference type="EC" id="3.1.3.1"/>
    </reaction>
</comment>
<feature type="chain" id="PRO_5014894509" description="Alkaline phosphatase" evidence="12">
    <location>
        <begin position="28"/>
        <end position="486"/>
    </location>
</feature>
<dbReference type="GO" id="GO:0046872">
    <property type="term" value="F:metal ion binding"/>
    <property type="evidence" value="ECO:0007669"/>
    <property type="project" value="UniProtKB-KW"/>
</dbReference>
<evidence type="ECO:0000256" key="9">
    <source>
        <dbReference type="PIRSR" id="PIRSR601952-2"/>
    </source>
</evidence>
<keyword evidence="7 9" id="KW-0460">Magnesium</keyword>
<evidence type="ECO:0000256" key="5">
    <source>
        <dbReference type="ARBA" id="ARBA00022801"/>
    </source>
</evidence>
<evidence type="ECO:0000256" key="6">
    <source>
        <dbReference type="ARBA" id="ARBA00022833"/>
    </source>
</evidence>
<dbReference type="CDD" id="cd16012">
    <property type="entry name" value="ALP"/>
    <property type="match status" value="1"/>
</dbReference>
<protein>
    <recommendedName>
        <fullName evidence="2 11">Alkaline phosphatase</fullName>
        <ecNumber evidence="2 11">3.1.3.1</ecNumber>
    </recommendedName>
</protein>
<feature type="binding site" evidence="9">
    <location>
        <position position="333"/>
    </location>
    <ligand>
        <name>Mg(2+)</name>
        <dbReference type="ChEBI" id="CHEBI:18420"/>
    </ligand>
</feature>
<evidence type="ECO:0000256" key="12">
    <source>
        <dbReference type="SAM" id="SignalP"/>
    </source>
</evidence>
<dbReference type="PRINTS" id="PR00113">
    <property type="entry name" value="ALKPHPHTASE"/>
</dbReference>
<keyword evidence="3" id="KW-0597">Phosphoprotein</keyword>
<comment type="cofactor">
    <cofactor evidence="9">
        <name>Mg(2+)</name>
        <dbReference type="ChEBI" id="CHEBI:18420"/>
    </cofactor>
    <text evidence="9">Binds 1 Mg(2+) ion.</text>
</comment>
<dbReference type="Gene3D" id="3.40.720.10">
    <property type="entry name" value="Alkaline Phosphatase, subunit A"/>
    <property type="match status" value="1"/>
</dbReference>
<reference evidence="13" key="1">
    <citation type="submission" date="2016-10" db="EMBL/GenBank/DDBJ databases">
        <title>The assassin bug Pristhesancus plagipennis produces two different types of venom.</title>
        <authorList>
            <person name="Walker A.A."/>
            <person name="Herzig V."/>
            <person name="Jin J."/>
            <person name="Fry B.G."/>
            <person name="King G.F."/>
        </authorList>
    </citation>
    <scope>NUCLEOTIDE SEQUENCE</scope>
    <source>
        <tissue evidence="13">Venom/labial glands</tissue>
    </source>
</reference>
<feature type="binding site" evidence="9">
    <location>
        <position position="342"/>
    </location>
    <ligand>
        <name>Zn(2+)</name>
        <dbReference type="ChEBI" id="CHEBI:29105"/>
        <label>2</label>
    </ligand>
</feature>
<evidence type="ECO:0000256" key="2">
    <source>
        <dbReference type="ARBA" id="ARBA00012647"/>
    </source>
</evidence>
<evidence type="ECO:0000256" key="7">
    <source>
        <dbReference type="ARBA" id="ARBA00022842"/>
    </source>
</evidence>
<evidence type="ECO:0000256" key="8">
    <source>
        <dbReference type="PIRSR" id="PIRSR601952-1"/>
    </source>
</evidence>
<feature type="binding site" evidence="9">
    <location>
        <position position="383"/>
    </location>
    <ligand>
        <name>Zn(2+)</name>
        <dbReference type="ChEBI" id="CHEBI:29105"/>
        <label>2</label>
    </ligand>
</feature>
<feature type="binding site" evidence="9">
    <location>
        <position position="384"/>
    </location>
    <ligand>
        <name>Zn(2+)</name>
        <dbReference type="ChEBI" id="CHEBI:29105"/>
        <label>2</label>
    </ligand>
</feature>
<comment type="similarity">
    <text evidence="1 10">Belongs to the alkaline phosphatase family.</text>
</comment>
<dbReference type="InterPro" id="IPR001952">
    <property type="entry name" value="Alkaline_phosphatase"/>
</dbReference>
<dbReference type="PROSITE" id="PS00123">
    <property type="entry name" value="ALKALINE_PHOSPHATASE"/>
    <property type="match status" value="1"/>
</dbReference>
<proteinExistence type="evidence at transcript level"/>
<dbReference type="EMBL" id="KY031024">
    <property type="protein sequence ID" value="ATU82775.1"/>
    <property type="molecule type" value="mRNA"/>
</dbReference>
<dbReference type="InterPro" id="IPR018299">
    <property type="entry name" value="Alkaline_phosphatase_AS"/>
</dbReference>
<feature type="signal peptide" evidence="12">
    <location>
        <begin position="1"/>
        <end position="27"/>
    </location>
</feature>
<dbReference type="InterPro" id="IPR017850">
    <property type="entry name" value="Alkaline_phosphatase_core_sf"/>
</dbReference>
<accession>A0A2K8JUQ2</accession>
<feature type="binding site" evidence="9">
    <location>
        <position position="338"/>
    </location>
    <ligand>
        <name>Zn(2+)</name>
        <dbReference type="ChEBI" id="CHEBI:29105"/>
        <label>2</label>
    </ligand>
</feature>
<dbReference type="SUPFAM" id="SSF53649">
    <property type="entry name" value="Alkaline phosphatase-like"/>
    <property type="match status" value="1"/>
</dbReference>
<dbReference type="PANTHER" id="PTHR11596:SF5">
    <property type="entry name" value="ALKALINE PHOSPHATASE"/>
    <property type="match status" value="1"/>
</dbReference>
<dbReference type="GO" id="GO:0004035">
    <property type="term" value="F:alkaline phosphatase activity"/>
    <property type="evidence" value="ECO:0007669"/>
    <property type="project" value="UniProtKB-EC"/>
</dbReference>
<keyword evidence="12" id="KW-0732">Signal</keyword>
<sequence>MSTLTVHQTLFSFKIFVLLLVTYNASTQDLSSKEYWRKIGRDELAKSLGRETNTNIARNVIVFIGDGMGPFTVTASRIYKFGEAGRLSFEEFPYMGLLKTYAVDKQVPDSASTATAMFCGVKNNYHVLGVDASVRENDCQASLKPQAKLSCVTSWAQEAGKATGFITTTRITHATPAALYANSPQRKWECDSVIPKNSTECKDIARQLIEDLPGRDINLIMGGGAQCMRSNGTAPPEDPWTCSRRDGRDLIGQWIKDRTSRGRKYATPTNTKELLEVDTTLTQDLLGIFAPGFMPYEHVRDRTPTGAPSLEQMATTAVKILNNNNNGFFLMVEGGMIDQAHHRGHARKALHETVALSDAIRGTMSLLDEMKIRDETLVIVTSDHTHSLTITGHAPRGANILGIAMASKADGVPYTSLNYAVSGPNNYHYSSVNNKVVREDPSTVNTLDFEYSQQAAVLSDEGTHGGGDVVVYATGPMAHLFHTVHE</sequence>
<evidence type="ECO:0000256" key="4">
    <source>
        <dbReference type="ARBA" id="ARBA00022723"/>
    </source>
</evidence>
<dbReference type="Pfam" id="PF00245">
    <property type="entry name" value="Alk_phosphatase"/>
    <property type="match status" value="1"/>
</dbReference>
<comment type="cofactor">
    <cofactor evidence="9">
        <name>Zn(2+)</name>
        <dbReference type="ChEBI" id="CHEBI:29105"/>
    </cofactor>
    <text evidence="9">Binds 2 Zn(2+) ions.</text>
</comment>
<dbReference type="PANTHER" id="PTHR11596">
    <property type="entry name" value="ALKALINE PHOSPHATASE"/>
    <property type="match status" value="1"/>
</dbReference>
<dbReference type="SMART" id="SM00098">
    <property type="entry name" value="alkPPc"/>
    <property type="match status" value="1"/>
</dbReference>
<evidence type="ECO:0000256" key="10">
    <source>
        <dbReference type="RuleBase" id="RU003946"/>
    </source>
</evidence>
<name>A0A2K8JUQ2_PRIPG</name>
<evidence type="ECO:0000313" key="13">
    <source>
        <dbReference type="EMBL" id="ATU82775.1"/>
    </source>
</evidence>
<organism evidence="13">
    <name type="scientific">Pristhesancus plagipennis</name>
    <name type="common">Common assassin bug</name>
    <dbReference type="NCBI Taxonomy" id="1955184"/>
    <lineage>
        <taxon>Eukaryota</taxon>
        <taxon>Metazoa</taxon>
        <taxon>Ecdysozoa</taxon>
        <taxon>Arthropoda</taxon>
        <taxon>Hexapoda</taxon>
        <taxon>Insecta</taxon>
        <taxon>Pterygota</taxon>
        <taxon>Neoptera</taxon>
        <taxon>Paraneoptera</taxon>
        <taxon>Hemiptera</taxon>
        <taxon>Heteroptera</taxon>
        <taxon>Panheteroptera</taxon>
        <taxon>Cimicomorpha</taxon>
        <taxon>Reduviidae</taxon>
        <taxon>Harpactorinae</taxon>
        <taxon>Harpactorini</taxon>
        <taxon>Pristhesancus</taxon>
    </lineage>
</organism>
<keyword evidence="4 9" id="KW-0479">Metal-binding</keyword>
<dbReference type="EC" id="3.1.3.1" evidence="2 11"/>
<feature type="binding site" evidence="9">
    <location>
        <position position="66"/>
    </location>
    <ligand>
        <name>Mg(2+)</name>
        <dbReference type="ChEBI" id="CHEBI:18420"/>
    </ligand>
</feature>
<evidence type="ECO:0000256" key="11">
    <source>
        <dbReference type="RuleBase" id="RU003947"/>
    </source>
</evidence>
<evidence type="ECO:0000256" key="1">
    <source>
        <dbReference type="ARBA" id="ARBA00005984"/>
    </source>
</evidence>
<feature type="binding site" evidence="9">
    <location>
        <position position="464"/>
    </location>
    <ligand>
        <name>Zn(2+)</name>
        <dbReference type="ChEBI" id="CHEBI:29105"/>
        <label>2</label>
    </ligand>
</feature>
<keyword evidence="6 9" id="KW-0862">Zinc</keyword>